<accession>A0A1E5GJR6</accession>
<evidence type="ECO:0000313" key="2">
    <source>
        <dbReference type="EMBL" id="OEG12966.1"/>
    </source>
</evidence>
<proteinExistence type="predicted"/>
<dbReference type="OrthoDB" id="2194875at2"/>
<feature type="region of interest" description="Disordered" evidence="1">
    <location>
        <begin position="25"/>
        <end position="69"/>
    </location>
</feature>
<dbReference type="PROSITE" id="PS51257">
    <property type="entry name" value="PROKAR_LIPOPROTEIN"/>
    <property type="match status" value="1"/>
</dbReference>
<sequence length="179" mass="19205">MKKLKVGIVSILMGMLIISGCGNTKGSTNASSSQSSSQQESSEKASKESSSSLTIESTEETEEAKSGNSSQFSLMIEAAQSQVPNLKKQYEGMYSDITISEGEDSTIVYTYTFAQEAPMDVDAEALKPTLVKALKPVIDGAKVMVPDVKIQVIFLNPDNSEVINFVITQEDTDSVDAES</sequence>
<feature type="compositionally biased region" description="Low complexity" evidence="1">
    <location>
        <begin position="30"/>
        <end position="40"/>
    </location>
</feature>
<name>A0A1E5GJR6_9ENTE</name>
<dbReference type="EMBL" id="MIJY01000023">
    <property type="protein sequence ID" value="OEG12966.1"/>
    <property type="molecule type" value="Genomic_DNA"/>
</dbReference>
<organism evidence="2 3">
    <name type="scientific">Enterococcus termitis</name>
    <dbReference type="NCBI Taxonomy" id="332950"/>
    <lineage>
        <taxon>Bacteria</taxon>
        <taxon>Bacillati</taxon>
        <taxon>Bacillota</taxon>
        <taxon>Bacilli</taxon>
        <taxon>Lactobacillales</taxon>
        <taxon>Enterococcaceae</taxon>
        <taxon>Enterococcus</taxon>
    </lineage>
</organism>
<evidence type="ECO:0000313" key="3">
    <source>
        <dbReference type="Proteomes" id="UP000095094"/>
    </source>
</evidence>
<comment type="caution">
    <text evidence="2">The sequence shown here is derived from an EMBL/GenBank/DDBJ whole genome shotgun (WGS) entry which is preliminary data.</text>
</comment>
<dbReference type="Proteomes" id="UP000095094">
    <property type="component" value="Unassembled WGS sequence"/>
</dbReference>
<dbReference type="AlphaFoldDB" id="A0A1E5GJR6"/>
<dbReference type="RefSeq" id="WP_069663666.1">
    <property type="nucleotide sequence ID" value="NZ_JBHUJJ010000001.1"/>
</dbReference>
<gene>
    <name evidence="2" type="ORF">BCR25_05615</name>
</gene>
<keyword evidence="3" id="KW-1185">Reference proteome</keyword>
<reference evidence="3" key="1">
    <citation type="submission" date="2016-09" db="EMBL/GenBank/DDBJ databases">
        <authorList>
            <person name="Gulvik C.A."/>
        </authorList>
    </citation>
    <scope>NUCLEOTIDE SEQUENCE [LARGE SCALE GENOMIC DNA]</scope>
    <source>
        <strain evidence="3">LMG 8895</strain>
    </source>
</reference>
<protein>
    <submittedName>
        <fullName evidence="2">Uncharacterized protein</fullName>
    </submittedName>
</protein>
<evidence type="ECO:0000256" key="1">
    <source>
        <dbReference type="SAM" id="MobiDB-lite"/>
    </source>
</evidence>